<dbReference type="AlphaFoldDB" id="A0A392PFJ1"/>
<organism evidence="1 2">
    <name type="scientific">Trifolium medium</name>
    <dbReference type="NCBI Taxonomy" id="97028"/>
    <lineage>
        <taxon>Eukaryota</taxon>
        <taxon>Viridiplantae</taxon>
        <taxon>Streptophyta</taxon>
        <taxon>Embryophyta</taxon>
        <taxon>Tracheophyta</taxon>
        <taxon>Spermatophyta</taxon>
        <taxon>Magnoliopsida</taxon>
        <taxon>eudicotyledons</taxon>
        <taxon>Gunneridae</taxon>
        <taxon>Pentapetalae</taxon>
        <taxon>rosids</taxon>
        <taxon>fabids</taxon>
        <taxon>Fabales</taxon>
        <taxon>Fabaceae</taxon>
        <taxon>Papilionoideae</taxon>
        <taxon>50 kb inversion clade</taxon>
        <taxon>NPAAA clade</taxon>
        <taxon>Hologalegina</taxon>
        <taxon>IRL clade</taxon>
        <taxon>Trifolieae</taxon>
        <taxon>Trifolium</taxon>
    </lineage>
</organism>
<comment type="caution">
    <text evidence="1">The sequence shown here is derived from an EMBL/GenBank/DDBJ whole genome shotgun (WGS) entry which is preliminary data.</text>
</comment>
<proteinExistence type="predicted"/>
<accession>A0A392PFJ1</accession>
<dbReference type="Proteomes" id="UP000265520">
    <property type="component" value="Unassembled WGS sequence"/>
</dbReference>
<name>A0A392PFJ1_9FABA</name>
<keyword evidence="2" id="KW-1185">Reference proteome</keyword>
<dbReference type="EMBL" id="LXQA010076589">
    <property type="protein sequence ID" value="MCI10522.1"/>
    <property type="molecule type" value="Genomic_DNA"/>
</dbReference>
<sequence length="48" mass="5374">MWRETARDALEILPFSRRANDVSPAEECELSLSLGEKGLARRKVADVS</sequence>
<feature type="non-terminal residue" evidence="1">
    <location>
        <position position="48"/>
    </location>
</feature>
<evidence type="ECO:0000313" key="1">
    <source>
        <dbReference type="EMBL" id="MCI10522.1"/>
    </source>
</evidence>
<reference evidence="1 2" key="1">
    <citation type="journal article" date="2018" name="Front. Plant Sci.">
        <title>Red Clover (Trifolium pratense) and Zigzag Clover (T. medium) - A Picture of Genomic Similarities and Differences.</title>
        <authorList>
            <person name="Dluhosova J."/>
            <person name="Istvanek J."/>
            <person name="Nedelnik J."/>
            <person name="Repkova J."/>
        </authorList>
    </citation>
    <scope>NUCLEOTIDE SEQUENCE [LARGE SCALE GENOMIC DNA]</scope>
    <source>
        <strain evidence="2">cv. 10/8</strain>
        <tissue evidence="1">Leaf</tissue>
    </source>
</reference>
<evidence type="ECO:0000313" key="2">
    <source>
        <dbReference type="Proteomes" id="UP000265520"/>
    </source>
</evidence>
<protein>
    <submittedName>
        <fullName evidence="1">Uncharacterized protein</fullName>
    </submittedName>
</protein>